<evidence type="ECO:0000313" key="11">
    <source>
        <dbReference type="EMBL" id="OAG35370.1"/>
    </source>
</evidence>
<evidence type="ECO:0000256" key="4">
    <source>
        <dbReference type="ARBA" id="ARBA00022989"/>
    </source>
</evidence>
<feature type="region of interest" description="Disordered" evidence="7">
    <location>
        <begin position="1179"/>
        <end position="1232"/>
    </location>
</feature>
<feature type="compositionally biased region" description="Basic residues" evidence="7">
    <location>
        <begin position="1559"/>
        <end position="1570"/>
    </location>
</feature>
<feature type="transmembrane region" description="Helical" evidence="8">
    <location>
        <begin position="1592"/>
        <end position="1615"/>
    </location>
</feature>
<evidence type="ECO:0000256" key="8">
    <source>
        <dbReference type="SAM" id="Phobius"/>
    </source>
</evidence>
<comment type="caution">
    <text evidence="11">The sequence shown here is derived from an EMBL/GenBank/DDBJ whole genome shotgun (WGS) entry which is preliminary data.</text>
</comment>
<evidence type="ECO:0000256" key="3">
    <source>
        <dbReference type="ARBA" id="ARBA00022737"/>
    </source>
</evidence>
<feature type="region of interest" description="Disordered" evidence="7">
    <location>
        <begin position="1539"/>
        <end position="1570"/>
    </location>
</feature>
<dbReference type="InterPro" id="IPR056884">
    <property type="entry name" value="NPHP3-like_N"/>
</dbReference>
<dbReference type="InterPro" id="IPR045863">
    <property type="entry name" value="CorA_TM1_TM2"/>
</dbReference>
<dbReference type="Proteomes" id="UP000077002">
    <property type="component" value="Unassembled WGS sequence"/>
</dbReference>
<sequence length="1662" mass="185749">MEFVAGIRGDIHERNFDDQKDKNFVKGLATTPYKDFKDRVQKAAPGTCEWIDRVADYQDWLQDLEVTVLMLMGRTACGKTVLAKHLIDRATWGPKATICYFFFNDRGQEFQKLTSALRAMLHQLFTRKPALIRHARPLYDENFGGRAQTPAGLRSILFDVINDPECGNLVCILDALNECSEQAELLQVIGDLCTSKRRYQLKLILTSRPRPKIYDHWCRLAQGRTEWRWLNLDNWSLKREVDNDIKQYVRSAVLELAIRSGLQASASRRVEETMLERAGSTYLWANEAIRMLENSNIYTQGSLEKLLSTTLPTVISQVYLAMIERSEDRNYAMKILSIACAATRPLTLAELHVALTIKLGDREVKYLQSSDESSYSQRIVTASVDLLHITEEKVHSLHWSLRHFLLQGPGGDGMVNPGNPQLLLATSCIADLLLDEFATDPLPESIQDGTPESDGWIKEYLKLHPFLEYAAESWAPHLSLITNGDELLLPNAIALCDTNSARFKTWFRVFWSTIDKVPFPCPREFSDMMVASFLGLDQVVADKLDGLERYSIDIRGDHGWTALICAVHNGHGVTLNLLLDMGGNPYLGDDQGRTAIHHAVIRGKEDIVRAMVGHGFNLSIRDVDGCTPLHLAVMQGHEEVLSVLLECESPIDDQDRIGRTALHYAASDDQEPMVRLLLAHGADPDLKDHAGKTARDLAIEAKRDHQKPLGEAASSDQVDLHAPHTVDESATVGDGAPNFESTASQPLTSTDLQRRIIATEKVENVIRGQRTTNNLVFQVLEAKGDAPKLSNEPIGRTDDVDSLFNANVIDIKFSDGIARPLKEADKPKLRDIVNGKADIYRNLPAEVQRLRWLHLPANNMRWIELTMQQYESVGKVSRAVVLRPDLWIERLHKASPHRPHACFLTPFYKRDGHADFVFIMPYIHWEKWETFVDMRDYVKSIIVDRGEMHEADKHKKLIWAYLNAKDGSNPIHLRRTLDQYYYFSLDDTSDRDGDQVTGRLFDRGDLVGDKVLMMVDQLWLWVVGDMVFTSFPERWSYQGEPHERTDIARNIETNSSPIRSTYEFAELIIGECLRTCLDPSKGGDKTVHFLEHYEMSIGAVTNKEAQQFKKFSSMVENLKNQDTGHDLDKNSRDFLDIRKEVELLKEVKDIRDELHTLLIIFQDQQKVLKDLKRLAKGVKIPSDASRKGNKPRPPQATGGVEAHNGNGNGNGNGNDSQHEVTTDDRETQADSDTPRFAIPCQIVDWNIADIKRMDDQAARTLDALNHLVDLKQKHASLLEARWARDEAVQTRRQAEETARQGNTIMVFTIVTIVFLPLSFIAAFFAINIVEFPKDPDGLHLGYVSKYMFSISAAIIIPLILIAFNVNEVAAAFGSFGKLARRHSTYLVSTLQHSRWASPHPLAPNKAPVQIAPDSAAGVAVSVNSNGFVKGKLPHPKLEKRSEQSVITDSKPGGGTRDGSVDDGLTSPMAADRSPHTLMDVLWYVIFVLPLGEVHFALRLLGCVGHGPGGQEGQVGKGGWSSAAAAAAAVGVGVKSASVGVEEESSQNSDEDEDSDKGQTKTKNKKSSWRMRRGPQTLARAVVSFLRLCLVPLWTVALVLVASAFTVVYVVVTLLFDDSPIQRVVRRLMYSGRGSSPTRAVARGQLGSAGQGATHEDEVHVTV</sequence>
<comment type="subcellular location">
    <subcellularLocation>
        <location evidence="1">Membrane</location>
        <topology evidence="1">Multi-pass membrane protein</topology>
    </subcellularLocation>
</comment>
<dbReference type="Pfam" id="PF00023">
    <property type="entry name" value="Ank"/>
    <property type="match status" value="1"/>
</dbReference>
<feature type="region of interest" description="Disordered" evidence="7">
    <location>
        <begin position="727"/>
        <end position="747"/>
    </location>
</feature>
<feature type="transmembrane region" description="Helical" evidence="8">
    <location>
        <begin position="1346"/>
        <end position="1365"/>
    </location>
</feature>
<dbReference type="GO" id="GO:0016020">
    <property type="term" value="C:membrane"/>
    <property type="evidence" value="ECO:0007669"/>
    <property type="project" value="UniProtKB-SubCell"/>
</dbReference>
<dbReference type="PRINTS" id="PR01415">
    <property type="entry name" value="ANKYRIN"/>
</dbReference>
<feature type="repeat" description="ANK" evidence="6">
    <location>
        <begin position="657"/>
        <end position="689"/>
    </location>
</feature>
<evidence type="ECO:0000256" key="6">
    <source>
        <dbReference type="PROSITE-ProRule" id="PRU00023"/>
    </source>
</evidence>
<feature type="domain" description="Nephrocystin 3-like N-terminal" evidence="10">
    <location>
        <begin position="46"/>
        <end position="208"/>
    </location>
</feature>
<feature type="repeat" description="ANK" evidence="6">
    <location>
        <begin position="591"/>
        <end position="623"/>
    </location>
</feature>
<name>A0A177EVQ0_9EURO</name>
<evidence type="ECO:0000256" key="1">
    <source>
        <dbReference type="ARBA" id="ARBA00004141"/>
    </source>
</evidence>
<dbReference type="Pfam" id="PF22939">
    <property type="entry name" value="WHD_GPIID"/>
    <property type="match status" value="1"/>
</dbReference>
<evidence type="ECO:0000256" key="2">
    <source>
        <dbReference type="ARBA" id="ARBA00022692"/>
    </source>
</evidence>
<accession>A0A177EVQ0</accession>
<organism evidence="11 12">
    <name type="scientific">Fonsecaea monophora</name>
    <dbReference type="NCBI Taxonomy" id="254056"/>
    <lineage>
        <taxon>Eukaryota</taxon>
        <taxon>Fungi</taxon>
        <taxon>Dikarya</taxon>
        <taxon>Ascomycota</taxon>
        <taxon>Pezizomycotina</taxon>
        <taxon>Eurotiomycetes</taxon>
        <taxon>Chaetothyriomycetidae</taxon>
        <taxon>Chaetothyriales</taxon>
        <taxon>Herpotrichiellaceae</taxon>
        <taxon>Fonsecaea</taxon>
    </lineage>
</organism>
<dbReference type="Gene3D" id="3.40.50.300">
    <property type="entry name" value="P-loop containing nucleotide triphosphate hydrolases"/>
    <property type="match status" value="1"/>
</dbReference>
<feature type="compositionally biased region" description="Basic and acidic residues" evidence="7">
    <location>
        <begin position="1216"/>
        <end position="1228"/>
    </location>
</feature>
<feature type="domain" description="GPI inositol-deacylase winged helix" evidence="9">
    <location>
        <begin position="322"/>
        <end position="407"/>
    </location>
</feature>
<dbReference type="RefSeq" id="XP_022507322.1">
    <property type="nucleotide sequence ID" value="XM_022660360.1"/>
</dbReference>
<evidence type="ECO:0000259" key="9">
    <source>
        <dbReference type="Pfam" id="PF22939"/>
    </source>
</evidence>
<dbReference type="InterPro" id="IPR027417">
    <property type="entry name" value="P-loop_NTPase"/>
</dbReference>
<dbReference type="Gene3D" id="1.20.58.340">
    <property type="entry name" value="Magnesium transport protein CorA, transmembrane region"/>
    <property type="match status" value="1"/>
</dbReference>
<keyword evidence="3" id="KW-0677">Repeat</keyword>
<feature type="repeat" description="ANK" evidence="6">
    <location>
        <begin position="624"/>
        <end position="656"/>
    </location>
</feature>
<evidence type="ECO:0000259" key="10">
    <source>
        <dbReference type="Pfam" id="PF24883"/>
    </source>
</evidence>
<evidence type="ECO:0000256" key="7">
    <source>
        <dbReference type="SAM" id="MobiDB-lite"/>
    </source>
</evidence>
<dbReference type="SMART" id="SM00248">
    <property type="entry name" value="ANK"/>
    <property type="match status" value="4"/>
</dbReference>
<feature type="region of interest" description="Disordered" evidence="7">
    <location>
        <begin position="1431"/>
        <end position="1467"/>
    </location>
</feature>
<keyword evidence="6" id="KW-0040">ANK repeat</keyword>
<dbReference type="GeneID" id="34605561"/>
<dbReference type="PROSITE" id="PS50088">
    <property type="entry name" value="ANK_REPEAT"/>
    <property type="match status" value="3"/>
</dbReference>
<dbReference type="InterPro" id="IPR002110">
    <property type="entry name" value="Ankyrin_rpt"/>
</dbReference>
<protein>
    <submittedName>
        <fullName evidence="11">Uncharacterized protein</fullName>
    </submittedName>
</protein>
<dbReference type="InterPro" id="IPR054471">
    <property type="entry name" value="GPIID_WHD"/>
</dbReference>
<reference evidence="11 12" key="1">
    <citation type="submission" date="2016-03" db="EMBL/GenBank/DDBJ databases">
        <title>Draft genome sequence of the Fonsecaea monophora CBS 269.37.</title>
        <authorList>
            <person name="Bombassaro A."/>
            <person name="Vinicius W.A."/>
            <person name="De Hoog S."/>
            <person name="Sun J."/>
            <person name="Souza E.M."/>
            <person name="Raittz R.T."/>
            <person name="Costa F."/>
            <person name="Leao A.C."/>
            <person name="Tadra-Sfeir M.Z."/>
            <person name="Baura V."/>
            <person name="Balsanelli E."/>
            <person name="Pedrosa F.O."/>
            <person name="Moreno L.F."/>
            <person name="Steffens M.B."/>
            <person name="Xi L."/>
            <person name="Bocca A.L."/>
            <person name="Felipe M.S."/>
            <person name="Teixeira M."/>
            <person name="Telles Filho F.Q."/>
            <person name="Azevedo C.M."/>
            <person name="Gomes R."/>
            <person name="Vicente V.A."/>
        </authorList>
    </citation>
    <scope>NUCLEOTIDE SEQUENCE [LARGE SCALE GENOMIC DNA]</scope>
    <source>
        <strain evidence="11 12">CBS 269.37</strain>
    </source>
</reference>
<feature type="compositionally biased region" description="Acidic residues" evidence="7">
    <location>
        <begin position="1540"/>
        <end position="1554"/>
    </location>
</feature>
<dbReference type="InterPro" id="IPR002523">
    <property type="entry name" value="MgTranspt_CorA/ZnTranspt_ZntB"/>
</dbReference>
<dbReference type="Pfam" id="PF01544">
    <property type="entry name" value="CorA"/>
    <property type="match status" value="1"/>
</dbReference>
<keyword evidence="4 8" id="KW-1133">Transmembrane helix</keyword>
<dbReference type="Pfam" id="PF12796">
    <property type="entry name" value="Ank_2"/>
    <property type="match status" value="1"/>
</dbReference>
<evidence type="ECO:0000313" key="12">
    <source>
        <dbReference type="Proteomes" id="UP000077002"/>
    </source>
</evidence>
<dbReference type="SUPFAM" id="SSF144083">
    <property type="entry name" value="Magnesium transport protein CorA, transmembrane region"/>
    <property type="match status" value="1"/>
</dbReference>
<proteinExistence type="predicted"/>
<dbReference type="PANTHER" id="PTHR10039">
    <property type="entry name" value="AMELOGENIN"/>
    <property type="match status" value="1"/>
</dbReference>
<dbReference type="Pfam" id="PF24883">
    <property type="entry name" value="NPHP3_N"/>
    <property type="match status" value="1"/>
</dbReference>
<dbReference type="InterPro" id="IPR036770">
    <property type="entry name" value="Ankyrin_rpt-contain_sf"/>
</dbReference>
<dbReference type="EMBL" id="LVKK01000120">
    <property type="protein sequence ID" value="OAG35370.1"/>
    <property type="molecule type" value="Genomic_DNA"/>
</dbReference>
<dbReference type="GO" id="GO:0046873">
    <property type="term" value="F:metal ion transmembrane transporter activity"/>
    <property type="evidence" value="ECO:0007669"/>
    <property type="project" value="InterPro"/>
</dbReference>
<feature type="transmembrane region" description="Helical" evidence="8">
    <location>
        <begin position="1304"/>
        <end position="1326"/>
    </location>
</feature>
<dbReference type="Gene3D" id="1.25.40.20">
    <property type="entry name" value="Ankyrin repeat-containing domain"/>
    <property type="match status" value="2"/>
</dbReference>
<dbReference type="PANTHER" id="PTHR10039:SF14">
    <property type="entry name" value="NACHT DOMAIN-CONTAINING PROTEIN"/>
    <property type="match status" value="1"/>
</dbReference>
<dbReference type="PROSITE" id="PS50297">
    <property type="entry name" value="ANK_REP_REGION"/>
    <property type="match status" value="3"/>
</dbReference>
<keyword evidence="12" id="KW-1185">Reference proteome</keyword>
<dbReference type="OrthoDB" id="341259at2759"/>
<evidence type="ECO:0000256" key="5">
    <source>
        <dbReference type="ARBA" id="ARBA00023136"/>
    </source>
</evidence>
<dbReference type="SUPFAM" id="SSF52540">
    <property type="entry name" value="P-loop containing nucleoside triphosphate hydrolases"/>
    <property type="match status" value="1"/>
</dbReference>
<gene>
    <name evidence="11" type="ORF">AYO21_10441</name>
</gene>
<keyword evidence="2 8" id="KW-0812">Transmembrane</keyword>
<dbReference type="SUPFAM" id="SSF48403">
    <property type="entry name" value="Ankyrin repeat"/>
    <property type="match status" value="1"/>
</dbReference>
<keyword evidence="5 8" id="KW-0472">Membrane</keyword>